<proteinExistence type="inferred from homology"/>
<feature type="compositionally biased region" description="Basic and acidic residues" evidence="10">
    <location>
        <begin position="469"/>
        <end position="484"/>
    </location>
</feature>
<keyword evidence="14" id="KW-1185">Reference proteome</keyword>
<feature type="transmembrane region" description="Helical" evidence="11">
    <location>
        <begin position="272"/>
        <end position="293"/>
    </location>
</feature>
<evidence type="ECO:0000313" key="14">
    <source>
        <dbReference type="Proteomes" id="UP001291926"/>
    </source>
</evidence>
<evidence type="ECO:0000256" key="6">
    <source>
        <dbReference type="ARBA" id="ARBA00022630"/>
    </source>
</evidence>
<dbReference type="EMBL" id="JAYDYQ010002688">
    <property type="protein sequence ID" value="KAK4476954.1"/>
    <property type="molecule type" value="Genomic_DNA"/>
</dbReference>
<comment type="pathway">
    <text evidence="3">Terpene metabolism; lanosterol biosynthesis; lanosterol from farnesyl diphosphate: step 2/3.</text>
</comment>
<sequence length="659" mass="73127">MSRGKTFFSHSNGELNCSNITTSFDVVIVGAAVGGSALAHALAKDGRKVHVIERNLNEPNTISGELLQPAGYLKLLELGLDDCVRDIDAQKVVGYAIHNNGKSTTLSFPLENYDADVAARTFHHGRFVQKLREKAASLPNNEVRFFADIPGPKVPSVSNGQMSHYLKTVVAPQVPSEMYNAFISSVNKGDALNMRHVITGGGMTAALNDVSFLCNILKHLNLDDTFAVTKKTEYFYKYRKPKAFTINIIADALYKIVCASPEENRMEFQLALFNYLCLGQPFSAGVVGLISGLNPQPRKLVLYLFVIIVYMVGFILFPFPTPKRVYAASRLVVAAIVFPIIMKNVMKQVEEAKPWCSNFLLVNFSASFEQKPLVARFEMDLETENRIATILLKEANELCRQAQSEGALAYLHRPTARSKPHSRFLTATVLGVQQANRAVEVNEMWRLREKQLELNNRLERTRNGRSSRRSHEDGRESRSSRDCSEVEPSASASLTSKKRTFHDLPSVDDEGLKDDEIEEFLHSRTKRGRGAVGSRMDETGPYLPPCLGSANTDEELTKARSFLGPERPFPLKYRLMMNPLSCLYTNEEIYVCIHLHPFGAPSLRANKAISNGDGRAGGVAGLQQRSRLQWHRGEGRGGYRAGTGWAQGSAEPCAQPVPA</sequence>
<evidence type="ECO:0000256" key="5">
    <source>
        <dbReference type="ARBA" id="ARBA00012312"/>
    </source>
</evidence>
<comment type="similarity">
    <text evidence="4">Belongs to the squalene monooxygenase family.</text>
</comment>
<dbReference type="Gene3D" id="3.50.50.60">
    <property type="entry name" value="FAD/NAD(P)-binding domain"/>
    <property type="match status" value="1"/>
</dbReference>
<protein>
    <recommendedName>
        <fullName evidence="5">squalene monooxygenase</fullName>
        <ecNumber evidence="5">1.14.14.17</ecNumber>
    </recommendedName>
</protein>
<evidence type="ECO:0000256" key="3">
    <source>
        <dbReference type="ARBA" id="ARBA00005018"/>
    </source>
</evidence>
<feature type="region of interest" description="Disordered" evidence="10">
    <location>
        <begin position="639"/>
        <end position="659"/>
    </location>
</feature>
<evidence type="ECO:0000256" key="7">
    <source>
        <dbReference type="ARBA" id="ARBA00022827"/>
    </source>
</evidence>
<keyword evidence="6" id="KW-0285">Flavoprotein</keyword>
<accession>A0ABR0CJH8</accession>
<comment type="subcellular location">
    <subcellularLocation>
        <location evidence="2">Membrane</location>
    </subcellularLocation>
</comment>
<keyword evidence="7" id="KW-0274">FAD</keyword>
<dbReference type="Proteomes" id="UP001291926">
    <property type="component" value="Unassembled WGS sequence"/>
</dbReference>
<gene>
    <name evidence="13" type="ORF">RD792_016124</name>
</gene>
<evidence type="ECO:0000256" key="4">
    <source>
        <dbReference type="ARBA" id="ARBA00008802"/>
    </source>
</evidence>
<keyword evidence="8" id="KW-0560">Oxidoreductase</keyword>
<dbReference type="PANTHER" id="PTHR10835:SF15">
    <property type="entry name" value="SQUALENE EPOXIDASE 2, MITOCHONDRIAL"/>
    <property type="match status" value="1"/>
</dbReference>
<evidence type="ECO:0000313" key="13">
    <source>
        <dbReference type="EMBL" id="KAK4476954.1"/>
    </source>
</evidence>
<evidence type="ECO:0000256" key="2">
    <source>
        <dbReference type="ARBA" id="ARBA00004370"/>
    </source>
</evidence>
<dbReference type="InterPro" id="IPR013698">
    <property type="entry name" value="Squalene_epoxidase"/>
</dbReference>
<dbReference type="InterPro" id="IPR036188">
    <property type="entry name" value="FAD/NAD-bd_sf"/>
</dbReference>
<feature type="transmembrane region" description="Helical" evidence="11">
    <location>
        <begin position="300"/>
        <end position="319"/>
    </location>
</feature>
<evidence type="ECO:0000256" key="9">
    <source>
        <dbReference type="ARBA" id="ARBA00023136"/>
    </source>
</evidence>
<comment type="caution">
    <text evidence="13">The sequence shown here is derived from an EMBL/GenBank/DDBJ whole genome shotgun (WGS) entry which is preliminary data.</text>
</comment>
<name>A0ABR0CJH8_9LAMI</name>
<evidence type="ECO:0000256" key="11">
    <source>
        <dbReference type="SAM" id="Phobius"/>
    </source>
</evidence>
<keyword evidence="11" id="KW-0812">Transmembrane</keyword>
<feature type="domain" description="Squalene epoxidase" evidence="12">
    <location>
        <begin position="140"/>
        <end position="188"/>
    </location>
</feature>
<feature type="region of interest" description="Disordered" evidence="10">
    <location>
        <begin position="525"/>
        <end position="547"/>
    </location>
</feature>
<reference evidence="13 14" key="1">
    <citation type="journal article" date="2023" name="bioRxiv">
        <title>Genome report: Whole genome sequence and annotation of Penstemon davidsonii.</title>
        <authorList>
            <person name="Ostevik K.L."/>
            <person name="Alabady M."/>
            <person name="Zhang M."/>
            <person name="Rausher M.D."/>
        </authorList>
    </citation>
    <scope>NUCLEOTIDE SEQUENCE [LARGE SCALE GENOMIC DNA]</scope>
    <source>
        <strain evidence="13">DNT005</strain>
        <tissue evidence="13">Whole leaf</tissue>
    </source>
</reference>
<feature type="domain" description="Squalene epoxidase" evidence="12">
    <location>
        <begin position="189"/>
        <end position="322"/>
    </location>
</feature>
<organism evidence="13 14">
    <name type="scientific">Penstemon davidsonii</name>
    <dbReference type="NCBI Taxonomy" id="160366"/>
    <lineage>
        <taxon>Eukaryota</taxon>
        <taxon>Viridiplantae</taxon>
        <taxon>Streptophyta</taxon>
        <taxon>Embryophyta</taxon>
        <taxon>Tracheophyta</taxon>
        <taxon>Spermatophyta</taxon>
        <taxon>Magnoliopsida</taxon>
        <taxon>eudicotyledons</taxon>
        <taxon>Gunneridae</taxon>
        <taxon>Pentapetalae</taxon>
        <taxon>asterids</taxon>
        <taxon>lamiids</taxon>
        <taxon>Lamiales</taxon>
        <taxon>Plantaginaceae</taxon>
        <taxon>Cheloneae</taxon>
        <taxon>Penstemon</taxon>
    </lineage>
</organism>
<dbReference type="PANTHER" id="PTHR10835">
    <property type="entry name" value="SQUALENE MONOOXYGENASE"/>
    <property type="match status" value="1"/>
</dbReference>
<feature type="region of interest" description="Disordered" evidence="10">
    <location>
        <begin position="458"/>
        <end position="510"/>
    </location>
</feature>
<evidence type="ECO:0000259" key="12">
    <source>
        <dbReference type="Pfam" id="PF08491"/>
    </source>
</evidence>
<keyword evidence="9 11" id="KW-0472">Membrane</keyword>
<dbReference type="SUPFAM" id="SSF51905">
    <property type="entry name" value="FAD/NAD(P)-binding domain"/>
    <property type="match status" value="1"/>
</dbReference>
<comment type="cofactor">
    <cofactor evidence="1">
        <name>FAD</name>
        <dbReference type="ChEBI" id="CHEBI:57692"/>
    </cofactor>
</comment>
<evidence type="ECO:0000256" key="10">
    <source>
        <dbReference type="SAM" id="MobiDB-lite"/>
    </source>
</evidence>
<dbReference type="EC" id="1.14.14.17" evidence="5"/>
<keyword evidence="11" id="KW-1133">Transmembrane helix</keyword>
<dbReference type="Pfam" id="PF08491">
    <property type="entry name" value="SE"/>
    <property type="match status" value="2"/>
</dbReference>
<evidence type="ECO:0000256" key="8">
    <source>
        <dbReference type="ARBA" id="ARBA00023002"/>
    </source>
</evidence>
<evidence type="ECO:0000256" key="1">
    <source>
        <dbReference type="ARBA" id="ARBA00001974"/>
    </source>
</evidence>
<dbReference type="InterPro" id="IPR040125">
    <property type="entry name" value="Squalene_monox"/>
</dbReference>